<dbReference type="OrthoDB" id="1939383at2759"/>
<evidence type="ECO:0000313" key="8">
    <source>
        <dbReference type="Proteomes" id="UP000541444"/>
    </source>
</evidence>
<keyword evidence="2 4" id="KW-0863">Zinc-finger</keyword>
<evidence type="ECO:0000256" key="5">
    <source>
        <dbReference type="SAM" id="MobiDB-lite"/>
    </source>
</evidence>
<evidence type="ECO:0000259" key="6">
    <source>
        <dbReference type="PROSITE" id="PS50966"/>
    </source>
</evidence>
<gene>
    <name evidence="7" type="ORF">GIB67_002676</name>
</gene>
<protein>
    <recommendedName>
        <fullName evidence="6">SWIM-type domain-containing protein</fullName>
    </recommendedName>
</protein>
<evidence type="ECO:0000313" key="7">
    <source>
        <dbReference type="EMBL" id="KAF6142812.1"/>
    </source>
</evidence>
<dbReference type="GO" id="GO:0008270">
    <property type="term" value="F:zinc ion binding"/>
    <property type="evidence" value="ECO:0007669"/>
    <property type="project" value="UniProtKB-KW"/>
</dbReference>
<keyword evidence="3" id="KW-0862">Zinc</keyword>
<dbReference type="PANTHER" id="PTHR31973">
    <property type="entry name" value="POLYPROTEIN, PUTATIVE-RELATED"/>
    <property type="match status" value="1"/>
</dbReference>
<dbReference type="EMBL" id="JACGCM010002238">
    <property type="protein sequence ID" value="KAF6142812.1"/>
    <property type="molecule type" value="Genomic_DNA"/>
</dbReference>
<organism evidence="7 8">
    <name type="scientific">Kingdonia uniflora</name>
    <dbReference type="NCBI Taxonomy" id="39325"/>
    <lineage>
        <taxon>Eukaryota</taxon>
        <taxon>Viridiplantae</taxon>
        <taxon>Streptophyta</taxon>
        <taxon>Embryophyta</taxon>
        <taxon>Tracheophyta</taxon>
        <taxon>Spermatophyta</taxon>
        <taxon>Magnoliopsida</taxon>
        <taxon>Ranunculales</taxon>
        <taxon>Circaeasteraceae</taxon>
        <taxon>Kingdonia</taxon>
    </lineage>
</organism>
<proteinExistence type="predicted"/>
<feature type="compositionally biased region" description="Basic and acidic residues" evidence="5">
    <location>
        <begin position="123"/>
        <end position="136"/>
    </location>
</feature>
<evidence type="ECO:0000256" key="2">
    <source>
        <dbReference type="ARBA" id="ARBA00022771"/>
    </source>
</evidence>
<dbReference type="AlphaFoldDB" id="A0A7J7LJU2"/>
<dbReference type="InterPro" id="IPR006564">
    <property type="entry name" value="Znf_PMZ"/>
</dbReference>
<dbReference type="PROSITE" id="PS50966">
    <property type="entry name" value="ZF_SWIM"/>
    <property type="match status" value="1"/>
</dbReference>
<evidence type="ECO:0000256" key="4">
    <source>
        <dbReference type="PROSITE-ProRule" id="PRU00325"/>
    </source>
</evidence>
<reference evidence="7 8" key="1">
    <citation type="journal article" date="2020" name="IScience">
        <title>Genome Sequencing of the Endangered Kingdonia uniflora (Circaeasteraceae, Ranunculales) Reveals Potential Mechanisms of Evolutionary Specialization.</title>
        <authorList>
            <person name="Sun Y."/>
            <person name="Deng T."/>
            <person name="Zhang A."/>
            <person name="Moore M.J."/>
            <person name="Landis J.B."/>
            <person name="Lin N."/>
            <person name="Zhang H."/>
            <person name="Zhang X."/>
            <person name="Huang J."/>
            <person name="Zhang X."/>
            <person name="Sun H."/>
            <person name="Wang H."/>
        </authorList>
    </citation>
    <scope>NUCLEOTIDE SEQUENCE [LARGE SCALE GENOMIC DNA]</scope>
    <source>
        <strain evidence="7">TB1705</strain>
        <tissue evidence="7">Leaf</tissue>
    </source>
</reference>
<evidence type="ECO:0000256" key="3">
    <source>
        <dbReference type="ARBA" id="ARBA00022833"/>
    </source>
</evidence>
<evidence type="ECO:0000256" key="1">
    <source>
        <dbReference type="ARBA" id="ARBA00022723"/>
    </source>
</evidence>
<comment type="caution">
    <text evidence="7">The sequence shown here is derived from an EMBL/GenBank/DDBJ whole genome shotgun (WGS) entry which is preliminary data.</text>
</comment>
<accession>A0A7J7LJU2</accession>
<dbReference type="Pfam" id="PF04434">
    <property type="entry name" value="SWIM"/>
    <property type="match status" value="1"/>
</dbReference>
<sequence>MYERKLKAREWDQNGLVPRAVKRIELLKTYSHHYRLEGFEKDQWLVLNDSGTRWILNLEEHTCICNVWKITGLPCVHAVKVIDQQKYEWVGHYHRVAAYVATYNQVINPIADSSEWGEHFRAPRQEDPNARGEHGGYRATQTSRGLAHWSGTSGKGEPSNRVANKAAPVRPP</sequence>
<name>A0A7J7LJU2_9MAGN</name>
<dbReference type="PANTHER" id="PTHR31973:SF187">
    <property type="entry name" value="MUTATOR TRANSPOSASE MUDRA PROTEIN"/>
    <property type="match status" value="1"/>
</dbReference>
<keyword evidence="1" id="KW-0479">Metal-binding</keyword>
<dbReference type="Proteomes" id="UP000541444">
    <property type="component" value="Unassembled WGS sequence"/>
</dbReference>
<feature type="region of interest" description="Disordered" evidence="5">
    <location>
        <begin position="123"/>
        <end position="172"/>
    </location>
</feature>
<keyword evidence="8" id="KW-1185">Reference proteome</keyword>
<dbReference type="SMART" id="SM00575">
    <property type="entry name" value="ZnF_PMZ"/>
    <property type="match status" value="1"/>
</dbReference>
<dbReference type="InterPro" id="IPR007527">
    <property type="entry name" value="Znf_SWIM"/>
</dbReference>
<feature type="domain" description="SWIM-type" evidence="6">
    <location>
        <begin position="54"/>
        <end position="86"/>
    </location>
</feature>